<dbReference type="Proteomes" id="UP000308600">
    <property type="component" value="Unassembled WGS sequence"/>
</dbReference>
<sequence length="294" mass="33034">MSRDRLASHRATRQHHDPEPVELTEAGSSSNSRPSFLVEVASIQDQITRIEENVKSVSEQQQRALGAVERPSGQEPAPWDPLVVETRRLINDTKDRIKSLGNGREGRTGIERNRLALTNKKFLDAIKNYQRVEQDFQARTHEQMERQIRIVKPDATPAEVAAVIQGGGQQIFAEALSSSSQYADSRAAYKAVQERQLELQRLEQTLAELGQLFIDVATLMEEQNEALDHVESVMKDVEANTAKGAQHAGDAVEHAKNWRRWRKVLFFIILFVVVVLALVLGIFFGTHHGSRSGQ</sequence>
<keyword evidence="2" id="KW-1185">Reference proteome</keyword>
<proteinExistence type="predicted"/>
<evidence type="ECO:0000313" key="1">
    <source>
        <dbReference type="EMBL" id="TFK76526.1"/>
    </source>
</evidence>
<gene>
    <name evidence="1" type="ORF">BDN72DRAFT_891566</name>
</gene>
<evidence type="ECO:0000313" key="2">
    <source>
        <dbReference type="Proteomes" id="UP000308600"/>
    </source>
</evidence>
<name>A0ACD3BF30_9AGAR</name>
<dbReference type="EMBL" id="ML208260">
    <property type="protein sequence ID" value="TFK76526.1"/>
    <property type="molecule type" value="Genomic_DNA"/>
</dbReference>
<protein>
    <submittedName>
        <fullName evidence="1">t-SNARE</fullName>
    </submittedName>
</protein>
<reference evidence="1 2" key="1">
    <citation type="journal article" date="2019" name="Nat. Ecol. Evol.">
        <title>Megaphylogeny resolves global patterns of mushroom evolution.</title>
        <authorList>
            <person name="Varga T."/>
            <person name="Krizsan K."/>
            <person name="Foldi C."/>
            <person name="Dima B."/>
            <person name="Sanchez-Garcia M."/>
            <person name="Sanchez-Ramirez S."/>
            <person name="Szollosi G.J."/>
            <person name="Szarkandi J.G."/>
            <person name="Papp V."/>
            <person name="Albert L."/>
            <person name="Andreopoulos W."/>
            <person name="Angelini C."/>
            <person name="Antonin V."/>
            <person name="Barry K.W."/>
            <person name="Bougher N.L."/>
            <person name="Buchanan P."/>
            <person name="Buyck B."/>
            <person name="Bense V."/>
            <person name="Catcheside P."/>
            <person name="Chovatia M."/>
            <person name="Cooper J."/>
            <person name="Damon W."/>
            <person name="Desjardin D."/>
            <person name="Finy P."/>
            <person name="Geml J."/>
            <person name="Haridas S."/>
            <person name="Hughes K."/>
            <person name="Justo A."/>
            <person name="Karasinski D."/>
            <person name="Kautmanova I."/>
            <person name="Kiss B."/>
            <person name="Kocsube S."/>
            <person name="Kotiranta H."/>
            <person name="LaButti K.M."/>
            <person name="Lechner B.E."/>
            <person name="Liimatainen K."/>
            <person name="Lipzen A."/>
            <person name="Lukacs Z."/>
            <person name="Mihaltcheva S."/>
            <person name="Morgado L.N."/>
            <person name="Niskanen T."/>
            <person name="Noordeloos M.E."/>
            <person name="Ohm R.A."/>
            <person name="Ortiz-Santana B."/>
            <person name="Ovrebo C."/>
            <person name="Racz N."/>
            <person name="Riley R."/>
            <person name="Savchenko A."/>
            <person name="Shiryaev A."/>
            <person name="Soop K."/>
            <person name="Spirin V."/>
            <person name="Szebenyi C."/>
            <person name="Tomsovsky M."/>
            <person name="Tulloss R.E."/>
            <person name="Uehling J."/>
            <person name="Grigoriev I.V."/>
            <person name="Vagvolgyi C."/>
            <person name="Papp T."/>
            <person name="Martin F.M."/>
            <person name="Miettinen O."/>
            <person name="Hibbett D.S."/>
            <person name="Nagy L.G."/>
        </authorList>
    </citation>
    <scope>NUCLEOTIDE SEQUENCE [LARGE SCALE GENOMIC DNA]</scope>
    <source>
        <strain evidence="1 2">NL-1719</strain>
    </source>
</reference>
<organism evidence="1 2">
    <name type="scientific">Pluteus cervinus</name>
    <dbReference type="NCBI Taxonomy" id="181527"/>
    <lineage>
        <taxon>Eukaryota</taxon>
        <taxon>Fungi</taxon>
        <taxon>Dikarya</taxon>
        <taxon>Basidiomycota</taxon>
        <taxon>Agaricomycotina</taxon>
        <taxon>Agaricomycetes</taxon>
        <taxon>Agaricomycetidae</taxon>
        <taxon>Agaricales</taxon>
        <taxon>Pluteineae</taxon>
        <taxon>Pluteaceae</taxon>
        <taxon>Pluteus</taxon>
    </lineage>
</organism>
<accession>A0ACD3BF30</accession>